<keyword evidence="2" id="KW-0732">Signal</keyword>
<feature type="signal peptide" evidence="2">
    <location>
        <begin position="1"/>
        <end position="19"/>
    </location>
</feature>
<feature type="domain" description="Apple" evidence="3">
    <location>
        <begin position="541"/>
        <end position="621"/>
    </location>
</feature>
<dbReference type="InterPro" id="IPR003609">
    <property type="entry name" value="Pan_app"/>
</dbReference>
<dbReference type="PROSITE" id="PS50948">
    <property type="entry name" value="PAN"/>
    <property type="match status" value="1"/>
</dbReference>
<feature type="chain" id="PRO_5034889877" description="Apple domain-containing protein" evidence="2">
    <location>
        <begin position="20"/>
        <end position="810"/>
    </location>
</feature>
<evidence type="ECO:0000256" key="2">
    <source>
        <dbReference type="SAM" id="SignalP"/>
    </source>
</evidence>
<dbReference type="Pfam" id="PF25485">
    <property type="entry name" value="DUF7908"/>
    <property type="match status" value="1"/>
</dbReference>
<proteinExistence type="predicted"/>
<reference evidence="4 5" key="1">
    <citation type="journal article" date="2020" name="BMC Genomics">
        <title>Correction to: Identification and distribution of gene clusters required for synthesis of sphingolipid metabolism inhibitors in diverse species of the filamentous fungus Fusarium.</title>
        <authorList>
            <person name="Kim H.S."/>
            <person name="Lohmar J.M."/>
            <person name="Busman M."/>
            <person name="Brown D.W."/>
            <person name="Naumann T.A."/>
            <person name="Divon H.H."/>
            <person name="Lysoe E."/>
            <person name="Uhlig S."/>
            <person name="Proctor R.H."/>
        </authorList>
    </citation>
    <scope>NUCLEOTIDE SEQUENCE [LARGE SCALE GENOMIC DNA]</scope>
    <source>
        <strain evidence="4 5">NRRL 25214</strain>
    </source>
</reference>
<evidence type="ECO:0000313" key="4">
    <source>
        <dbReference type="EMBL" id="KAF5251754.1"/>
    </source>
</evidence>
<keyword evidence="5" id="KW-1185">Reference proteome</keyword>
<dbReference type="InterPro" id="IPR057230">
    <property type="entry name" value="DUF7908"/>
</dbReference>
<evidence type="ECO:0000259" key="3">
    <source>
        <dbReference type="PROSITE" id="PS50948"/>
    </source>
</evidence>
<feature type="compositionally biased region" description="Low complexity" evidence="1">
    <location>
        <begin position="404"/>
        <end position="453"/>
    </location>
</feature>
<name>A0A8H4ZSD0_9HYPO</name>
<feature type="compositionally biased region" description="Polar residues" evidence="1">
    <location>
        <begin position="294"/>
        <end position="312"/>
    </location>
</feature>
<dbReference type="Proteomes" id="UP000573603">
    <property type="component" value="Unassembled WGS sequence"/>
</dbReference>
<feature type="compositionally biased region" description="Low complexity" evidence="1">
    <location>
        <begin position="269"/>
        <end position="278"/>
    </location>
</feature>
<evidence type="ECO:0000313" key="5">
    <source>
        <dbReference type="Proteomes" id="UP000573603"/>
    </source>
</evidence>
<feature type="region of interest" description="Disordered" evidence="1">
    <location>
        <begin position="269"/>
        <end position="312"/>
    </location>
</feature>
<feature type="compositionally biased region" description="Acidic residues" evidence="1">
    <location>
        <begin position="454"/>
        <end position="505"/>
    </location>
</feature>
<accession>A0A8H4ZSD0</accession>
<sequence length="810" mass="86162">MVKSGIISLLGILALPIAAFHDLEQMPESWCVTYLSTYLVPISAATSSPAESSLPGIESSTSLDISVTLNPSSSFSFAPSVTSSLETTEVETAPPSSTTAPSILDEQIVFRVVPDTPDNNRLRRRALGGFIGSPSEICNNANVFNLVDGQLLEGNVPIYFNGEDYKVFGGQQGPVPSGAITRTFFRDGDILRFRSSRIIPRGEAGFCQTPSDGQVYITFSSQPAGCIAVQLSAIGVQECVNGDVTTSAAATSEAQQFTSVSSLEPIISIPSSSDELPPGVSTRPTESKPPIVTTEPNGVVTTQNPITQPIPSSTFRWSNISSSFQPPPETSKSSIVPFSTFIFTSDSSTFVELVSSTEISEPESSSAQELASTTDEFTASEIDPAEEVSTTAEATTSDVEETTTETSIVETTIDTTAEESTTISTTQETTDTTTTTTTEVLTAETTTQHTSESISEEATTETTLEETTTETTSEEITSEATTEDSTTETTMEETTTDTATEDSTTEDPTTTTFTSILESTTETTTEAATTTTEAASEDIVCPASPAQCIRTFQIQCNTVIGGIGLTDGSSTLEECSQACINSPDCVIFTHSGSQCFSTTNSADNAGSFALQGWIDAFEDADIDKNSNPIALVSPSSVENQKFNQSRRFLQTQASPQLPLIMKPVLASALLFLGLTSGQYSGQIKVKDDGCPQFTAGEKSQPLSWVKGNNICADLSDLCPDGKCFMAFQALVTGTDSRTPAKMGACPTDDCSSDCQTWDVESQSNSISVDCAEFTGQHYFYLASVHITYNHCVVGFLKQTGSKLEWFKLAD</sequence>
<evidence type="ECO:0000256" key="1">
    <source>
        <dbReference type="SAM" id="MobiDB-lite"/>
    </source>
</evidence>
<feature type="compositionally biased region" description="Low complexity" evidence="1">
    <location>
        <begin position="354"/>
        <end position="366"/>
    </location>
</feature>
<dbReference type="EMBL" id="JABEVY010000066">
    <property type="protein sequence ID" value="KAF5251754.1"/>
    <property type="molecule type" value="Genomic_DNA"/>
</dbReference>
<organism evidence="4 5">
    <name type="scientific">Fusarium anthophilum</name>
    <dbReference type="NCBI Taxonomy" id="48485"/>
    <lineage>
        <taxon>Eukaryota</taxon>
        <taxon>Fungi</taxon>
        <taxon>Dikarya</taxon>
        <taxon>Ascomycota</taxon>
        <taxon>Pezizomycotina</taxon>
        <taxon>Sordariomycetes</taxon>
        <taxon>Hypocreomycetidae</taxon>
        <taxon>Hypocreales</taxon>
        <taxon>Nectriaceae</taxon>
        <taxon>Fusarium</taxon>
        <taxon>Fusarium fujikuroi species complex</taxon>
    </lineage>
</organism>
<dbReference type="AlphaFoldDB" id="A0A8H4ZSD0"/>
<feature type="region of interest" description="Disordered" evidence="1">
    <location>
        <begin position="354"/>
        <end position="510"/>
    </location>
</feature>
<gene>
    <name evidence="4" type="ORF">FANTH_3364</name>
</gene>
<feature type="compositionally biased region" description="Low complexity" evidence="1">
    <location>
        <begin position="387"/>
        <end position="397"/>
    </location>
</feature>
<protein>
    <recommendedName>
        <fullName evidence="3">Apple domain-containing protein</fullName>
    </recommendedName>
</protein>
<comment type="caution">
    <text evidence="4">The sequence shown here is derived from an EMBL/GenBank/DDBJ whole genome shotgun (WGS) entry which is preliminary data.</text>
</comment>
<feature type="compositionally biased region" description="Polar residues" evidence="1">
    <location>
        <begin position="367"/>
        <end position="377"/>
    </location>
</feature>